<dbReference type="Gene3D" id="1.10.510.10">
    <property type="entry name" value="Transferase(Phosphotransferase) domain 1"/>
    <property type="match status" value="1"/>
</dbReference>
<evidence type="ECO:0000313" key="21">
    <source>
        <dbReference type="EMBL" id="EEF38274.1"/>
    </source>
</evidence>
<dbReference type="PROSITE" id="PS00107">
    <property type="entry name" value="PROTEIN_KINASE_ATP"/>
    <property type="match status" value="1"/>
</dbReference>
<dbReference type="eggNOG" id="ENOG502QQSK">
    <property type="taxonomic scope" value="Eukaryota"/>
</dbReference>
<dbReference type="InterPro" id="IPR008271">
    <property type="entry name" value="Ser/Thr_kinase_AS"/>
</dbReference>
<feature type="chain" id="PRO_5002889299" evidence="19">
    <location>
        <begin position="22"/>
        <end position="633"/>
    </location>
</feature>
<evidence type="ECO:0000256" key="17">
    <source>
        <dbReference type="PROSITE-ProRule" id="PRU10141"/>
    </source>
</evidence>
<dbReference type="PROSITE" id="PS00108">
    <property type="entry name" value="PROTEIN_KINASE_ST"/>
    <property type="match status" value="1"/>
</dbReference>
<proteinExistence type="inferred from homology"/>
<keyword evidence="14 18" id="KW-0472">Membrane</keyword>
<evidence type="ECO:0000256" key="13">
    <source>
        <dbReference type="ARBA" id="ARBA00022989"/>
    </source>
</evidence>
<dbReference type="InterPro" id="IPR001220">
    <property type="entry name" value="Legume_lectin_dom"/>
</dbReference>
<keyword evidence="15" id="KW-0675">Receptor</keyword>
<evidence type="ECO:0000256" key="1">
    <source>
        <dbReference type="ARBA" id="ARBA00004251"/>
    </source>
</evidence>
<dbReference type="CDD" id="cd06899">
    <property type="entry name" value="lectin_legume_LecRK_Arcelin_ConA"/>
    <property type="match status" value="1"/>
</dbReference>
<evidence type="ECO:0000256" key="3">
    <source>
        <dbReference type="ARBA" id="ARBA00008536"/>
    </source>
</evidence>
<evidence type="ECO:0000256" key="7">
    <source>
        <dbReference type="ARBA" id="ARBA00022692"/>
    </source>
</evidence>
<evidence type="ECO:0000256" key="8">
    <source>
        <dbReference type="ARBA" id="ARBA00022729"/>
    </source>
</evidence>
<keyword evidence="5" id="KW-1003">Cell membrane</keyword>
<name>B9SDJ5_RICCO</name>
<keyword evidence="9" id="KW-0430">Lectin</keyword>
<dbReference type="InterPro" id="IPR011009">
    <property type="entry name" value="Kinase-like_dom_sf"/>
</dbReference>
<evidence type="ECO:0000256" key="12">
    <source>
        <dbReference type="ARBA" id="ARBA00022840"/>
    </source>
</evidence>
<dbReference type="SUPFAM" id="SSF56112">
    <property type="entry name" value="Protein kinase-like (PK-like)"/>
    <property type="match status" value="1"/>
</dbReference>
<evidence type="ECO:0000256" key="10">
    <source>
        <dbReference type="ARBA" id="ARBA00022741"/>
    </source>
</evidence>
<evidence type="ECO:0000256" key="18">
    <source>
        <dbReference type="SAM" id="Phobius"/>
    </source>
</evidence>
<feature type="binding site" evidence="17">
    <location>
        <position position="371"/>
    </location>
    <ligand>
        <name>ATP</name>
        <dbReference type="ChEBI" id="CHEBI:30616"/>
    </ligand>
</feature>
<comment type="similarity">
    <text evidence="4">In the C-terminal section; belongs to the protein kinase superfamily. Ser/Thr protein kinase family.</text>
</comment>
<keyword evidence="13 18" id="KW-1133">Transmembrane helix</keyword>
<dbReference type="Proteomes" id="UP000008311">
    <property type="component" value="Unassembled WGS sequence"/>
</dbReference>
<evidence type="ECO:0000256" key="19">
    <source>
        <dbReference type="SAM" id="SignalP"/>
    </source>
</evidence>
<evidence type="ECO:0000313" key="22">
    <source>
        <dbReference type="Proteomes" id="UP000008311"/>
    </source>
</evidence>
<feature type="domain" description="Protein kinase" evidence="20">
    <location>
        <begin position="341"/>
        <end position="605"/>
    </location>
</feature>
<dbReference type="InterPro" id="IPR013320">
    <property type="entry name" value="ConA-like_dom_sf"/>
</dbReference>
<comment type="subcellular location">
    <subcellularLocation>
        <location evidence="1">Cell membrane</location>
        <topology evidence="1">Single-pass type I membrane protein</topology>
    </subcellularLocation>
</comment>
<dbReference type="Pfam" id="PF00069">
    <property type="entry name" value="Pkinase"/>
    <property type="match status" value="1"/>
</dbReference>
<evidence type="ECO:0000256" key="14">
    <source>
        <dbReference type="ARBA" id="ARBA00023136"/>
    </source>
</evidence>
<evidence type="ECO:0000259" key="20">
    <source>
        <dbReference type="PROSITE" id="PS50011"/>
    </source>
</evidence>
<evidence type="ECO:0000256" key="15">
    <source>
        <dbReference type="ARBA" id="ARBA00023170"/>
    </source>
</evidence>
<sequence>MSIPCILFCILIHFLFSDSDAVSFSISHFDPGASNILYEGDAIPSNGAIELINLVDYTCRVGRATYAERVPLWDPSTGILTDFTTRFSFTIDTLNANNNSYGHGLAFFLGPVGYQIPPNSDNAYLGLVNTSAKVAMSKMPVVFVEFDSFVNKEWDPPMQHVGINSNSIYSALYASWDAGSYSGKTANVLIAYNATTKNLSVFWTYEENPVFLSNSSLSYHIDLMQVLPPWITVGFSAATGQFTERNTINSWEFTSSLVPVPEDQIRKKKLKLKPYWIAVIVVGCILLALGVVACLFVRNRRFIKEKLKGRPAGASVNTALERGALPKRFSYEVLAKATNGFASDRKLGEGGSGRVYKGALSDLCCLVAVKKVFAESESLFINEVEVISTLRHRNLVQFLGWCHERGEFLLVYEYMDNGSLYDHLFGSKRPLEWNLRYNTMLALASALKYLHEDAEECILHRDIKPENIVLRSDFTAKVCDFGIAKLVDTQLKTERTVPVGTPGYLAPEYQKYGRASKESDMFSFGVVALEIASGKRNHKKGATSQLVTEIWTLYKQEKILDAADKRLKNFDSKEMECLMIVGLWCTHPTDKERPSARRVIQYLNFEAELPKLPSMMHDPVFPYNSDVDGSNTR</sequence>
<keyword evidence="8 19" id="KW-0732">Signal</keyword>
<evidence type="ECO:0000256" key="4">
    <source>
        <dbReference type="ARBA" id="ARBA00010217"/>
    </source>
</evidence>
<keyword evidence="16" id="KW-0325">Glycoprotein</keyword>
<evidence type="ECO:0000256" key="6">
    <source>
        <dbReference type="ARBA" id="ARBA00022679"/>
    </source>
</evidence>
<dbReference type="OrthoDB" id="4062651at2759"/>
<keyword evidence="7 18" id="KW-0812">Transmembrane</keyword>
<dbReference type="EC" id="2.7.11.30" evidence="21"/>
<evidence type="ECO:0000256" key="9">
    <source>
        <dbReference type="ARBA" id="ARBA00022734"/>
    </source>
</evidence>
<dbReference type="InterPro" id="IPR000719">
    <property type="entry name" value="Prot_kinase_dom"/>
</dbReference>
<dbReference type="GO" id="GO:0005886">
    <property type="term" value="C:plasma membrane"/>
    <property type="evidence" value="ECO:0000318"/>
    <property type="project" value="GO_Central"/>
</dbReference>
<reference evidence="22" key="1">
    <citation type="journal article" date="2010" name="Nat. Biotechnol.">
        <title>Draft genome sequence of the oilseed species Ricinus communis.</title>
        <authorList>
            <person name="Chan A.P."/>
            <person name="Crabtree J."/>
            <person name="Zhao Q."/>
            <person name="Lorenzi H."/>
            <person name="Orvis J."/>
            <person name="Puiu D."/>
            <person name="Melake-Berhan A."/>
            <person name="Jones K.M."/>
            <person name="Redman J."/>
            <person name="Chen G."/>
            <person name="Cahoon E.B."/>
            <person name="Gedil M."/>
            <person name="Stanke M."/>
            <person name="Haas B.J."/>
            <person name="Wortman J.R."/>
            <person name="Fraser-Liggett C.M."/>
            <person name="Ravel J."/>
            <person name="Rabinowicz P.D."/>
        </authorList>
    </citation>
    <scope>NUCLEOTIDE SEQUENCE [LARGE SCALE GENOMIC DNA]</scope>
    <source>
        <strain evidence="22">cv. Hale</strain>
    </source>
</reference>
<dbReference type="EMBL" id="EQ973928">
    <property type="protein sequence ID" value="EEF38274.1"/>
    <property type="molecule type" value="Genomic_DNA"/>
</dbReference>
<dbReference type="FunFam" id="1.10.510.10:FF:000240">
    <property type="entry name" value="Lectin-domain containing receptor kinase A4.3"/>
    <property type="match status" value="1"/>
</dbReference>
<protein>
    <submittedName>
        <fullName evidence="21">Kinase, putative</fullName>
        <ecNumber evidence="21">2.7.11.30</ecNumber>
    </submittedName>
</protein>
<dbReference type="Pfam" id="PF00139">
    <property type="entry name" value="Lectin_legB"/>
    <property type="match status" value="1"/>
</dbReference>
<dbReference type="GO" id="GO:0004675">
    <property type="term" value="F:transmembrane receptor protein serine/threonine kinase activity"/>
    <property type="evidence" value="ECO:0007669"/>
    <property type="project" value="UniProtKB-EC"/>
</dbReference>
<dbReference type="Gene3D" id="3.30.200.20">
    <property type="entry name" value="Phosphorylase Kinase, domain 1"/>
    <property type="match status" value="1"/>
</dbReference>
<comment type="similarity">
    <text evidence="3">In the N-terminal section; belongs to the leguminous lectin family.</text>
</comment>
<dbReference type="InParanoid" id="B9SDJ5"/>
<evidence type="ECO:0000256" key="11">
    <source>
        <dbReference type="ARBA" id="ARBA00022777"/>
    </source>
</evidence>
<keyword evidence="22" id="KW-1185">Reference proteome</keyword>
<keyword evidence="12 17" id="KW-0067">ATP-binding</keyword>
<keyword evidence="6 21" id="KW-0808">Transferase</keyword>
<feature type="signal peptide" evidence="19">
    <location>
        <begin position="1"/>
        <end position="21"/>
    </location>
</feature>
<dbReference type="STRING" id="3988.B9SDJ5"/>
<keyword evidence="10 17" id="KW-0547">Nucleotide-binding</keyword>
<comment type="similarity">
    <text evidence="2">Belongs to the leguminous lectin family.</text>
</comment>
<dbReference type="GO" id="GO:0030246">
    <property type="term" value="F:carbohydrate binding"/>
    <property type="evidence" value="ECO:0007669"/>
    <property type="project" value="UniProtKB-KW"/>
</dbReference>
<dbReference type="SMART" id="SM00220">
    <property type="entry name" value="S_TKc"/>
    <property type="match status" value="1"/>
</dbReference>
<evidence type="ECO:0000256" key="2">
    <source>
        <dbReference type="ARBA" id="ARBA00007606"/>
    </source>
</evidence>
<organism evidence="21 22">
    <name type="scientific">Ricinus communis</name>
    <name type="common">Castor bean</name>
    <dbReference type="NCBI Taxonomy" id="3988"/>
    <lineage>
        <taxon>Eukaryota</taxon>
        <taxon>Viridiplantae</taxon>
        <taxon>Streptophyta</taxon>
        <taxon>Embryophyta</taxon>
        <taxon>Tracheophyta</taxon>
        <taxon>Spermatophyta</taxon>
        <taxon>Magnoliopsida</taxon>
        <taxon>eudicotyledons</taxon>
        <taxon>Gunneridae</taxon>
        <taxon>Pentapetalae</taxon>
        <taxon>rosids</taxon>
        <taxon>fabids</taxon>
        <taxon>Malpighiales</taxon>
        <taxon>Euphorbiaceae</taxon>
        <taxon>Acalyphoideae</taxon>
        <taxon>Acalypheae</taxon>
        <taxon>Ricinus</taxon>
    </lineage>
</organism>
<dbReference type="GO" id="GO:0002229">
    <property type="term" value="P:defense response to oomycetes"/>
    <property type="evidence" value="ECO:0007669"/>
    <property type="project" value="UniProtKB-ARBA"/>
</dbReference>
<dbReference type="SUPFAM" id="SSF49899">
    <property type="entry name" value="Concanavalin A-like lectins/glucanases"/>
    <property type="match status" value="1"/>
</dbReference>
<dbReference type="PROSITE" id="PS50011">
    <property type="entry name" value="PROTEIN_KINASE_DOM"/>
    <property type="match status" value="1"/>
</dbReference>
<dbReference type="PANTHER" id="PTHR27007">
    <property type="match status" value="1"/>
</dbReference>
<dbReference type="GO" id="GO:0005524">
    <property type="term" value="F:ATP binding"/>
    <property type="evidence" value="ECO:0007669"/>
    <property type="project" value="UniProtKB-UniRule"/>
</dbReference>
<keyword evidence="11 21" id="KW-0418">Kinase</keyword>
<dbReference type="InterPro" id="IPR017441">
    <property type="entry name" value="Protein_kinase_ATP_BS"/>
</dbReference>
<gene>
    <name evidence="21" type="ORF">RCOM_0419700</name>
</gene>
<dbReference type="AlphaFoldDB" id="B9SDJ5"/>
<dbReference type="OMA" id="KEWDPPM"/>
<dbReference type="FunFam" id="2.60.120.200:FF:000103">
    <property type="entry name" value="L-type lectin-domain containing receptor kinase IX.1"/>
    <property type="match status" value="1"/>
</dbReference>
<evidence type="ECO:0000256" key="16">
    <source>
        <dbReference type="ARBA" id="ARBA00023180"/>
    </source>
</evidence>
<dbReference type="KEGG" id="rcu:8259818"/>
<dbReference type="InterPro" id="IPR050528">
    <property type="entry name" value="L-type_Lectin-RKs"/>
</dbReference>
<feature type="transmembrane region" description="Helical" evidence="18">
    <location>
        <begin position="275"/>
        <end position="297"/>
    </location>
</feature>
<accession>B9SDJ5</accession>
<dbReference type="Gene3D" id="2.60.120.200">
    <property type="match status" value="1"/>
</dbReference>
<evidence type="ECO:0000256" key="5">
    <source>
        <dbReference type="ARBA" id="ARBA00022475"/>
    </source>
</evidence>